<reference evidence="2 3" key="1">
    <citation type="submission" date="2014-01" db="EMBL/GenBank/DDBJ databases">
        <title>Full genme sequencing of cellulolytic bacterium Gynuella sunshinyii YC6258T gen. nov., sp. nov.</title>
        <authorList>
            <person name="Khan H."/>
            <person name="Chung E.J."/>
            <person name="Chung Y.R."/>
        </authorList>
    </citation>
    <scope>NUCLEOTIDE SEQUENCE [LARGE SCALE GENOMIC DNA]</scope>
    <source>
        <strain evidence="2 3">YC6258</strain>
    </source>
</reference>
<evidence type="ECO:0000256" key="1">
    <source>
        <dbReference type="SAM" id="Phobius"/>
    </source>
</evidence>
<dbReference type="STRING" id="1445510.YC6258_02898"/>
<keyword evidence="1" id="KW-1133">Transmembrane helix</keyword>
<evidence type="ECO:0000313" key="2">
    <source>
        <dbReference type="EMBL" id="AJQ94936.1"/>
    </source>
</evidence>
<sequence>MAKEPCRFCRMLRLQLAFVVIVMIVLMLMLHRSGGWVS</sequence>
<keyword evidence="3" id="KW-1185">Reference proteome</keyword>
<dbReference type="EMBL" id="CP007142">
    <property type="protein sequence ID" value="AJQ94936.1"/>
    <property type="molecule type" value="Genomic_DNA"/>
</dbReference>
<dbReference type="AlphaFoldDB" id="A0A0C5VKV4"/>
<dbReference type="HOGENOM" id="CLU_3328484_0_0_6"/>
<gene>
    <name evidence="2" type="ORF">YC6258_02898</name>
</gene>
<keyword evidence="1" id="KW-0472">Membrane</keyword>
<dbReference type="KEGG" id="gsn:YC6258_02898"/>
<dbReference type="Proteomes" id="UP000032266">
    <property type="component" value="Chromosome"/>
</dbReference>
<evidence type="ECO:0000313" key="3">
    <source>
        <dbReference type="Proteomes" id="UP000032266"/>
    </source>
</evidence>
<proteinExistence type="predicted"/>
<name>A0A0C5VKV4_9GAMM</name>
<feature type="transmembrane region" description="Helical" evidence="1">
    <location>
        <begin position="12"/>
        <end position="30"/>
    </location>
</feature>
<organism evidence="2 3">
    <name type="scientific">Gynuella sunshinyii YC6258</name>
    <dbReference type="NCBI Taxonomy" id="1445510"/>
    <lineage>
        <taxon>Bacteria</taxon>
        <taxon>Pseudomonadati</taxon>
        <taxon>Pseudomonadota</taxon>
        <taxon>Gammaproteobacteria</taxon>
        <taxon>Oceanospirillales</taxon>
        <taxon>Saccharospirillaceae</taxon>
        <taxon>Gynuella</taxon>
    </lineage>
</organism>
<accession>A0A0C5VKV4</accession>
<keyword evidence="1" id="KW-0812">Transmembrane</keyword>
<protein>
    <submittedName>
        <fullName evidence="2">Uncharacterized protein</fullName>
    </submittedName>
</protein>